<dbReference type="Pfam" id="PF05168">
    <property type="entry name" value="HEPN"/>
    <property type="match status" value="1"/>
</dbReference>
<accession>A0A2P7MVB6</accession>
<keyword evidence="3" id="KW-1185">Reference proteome</keyword>
<dbReference type="SMART" id="SM00748">
    <property type="entry name" value="HEPN"/>
    <property type="match status" value="1"/>
</dbReference>
<dbReference type="AlphaFoldDB" id="A0A2P7MVB6"/>
<evidence type="ECO:0000313" key="3">
    <source>
        <dbReference type="Proteomes" id="UP000243002"/>
    </source>
</evidence>
<reference evidence="2 3" key="1">
    <citation type="journal article" date="2018" name="Environ. Microbiol.">
        <title>Ecological and genomic features of two widespread freshwater picocyanobacteria.</title>
        <authorList>
            <person name="Cabello-Yeves P.J."/>
            <person name="Picazo A."/>
            <person name="Camacho A."/>
            <person name="Callieri C."/>
            <person name="Rosselli R."/>
            <person name="Roda-Garcia J.J."/>
            <person name="Coutinho F.H."/>
            <person name="Rodriguez-Valera F."/>
        </authorList>
    </citation>
    <scope>NUCLEOTIDE SEQUENCE [LARGE SCALE GENOMIC DNA]</scope>
    <source>
        <strain evidence="2 3">Tous</strain>
    </source>
</reference>
<dbReference type="InterPro" id="IPR007842">
    <property type="entry name" value="HEPN_dom"/>
</dbReference>
<dbReference type="Proteomes" id="UP000243002">
    <property type="component" value="Unassembled WGS sequence"/>
</dbReference>
<proteinExistence type="predicted"/>
<dbReference type="SUPFAM" id="SSF81593">
    <property type="entry name" value="Nucleotidyltransferase substrate binding subunit/domain"/>
    <property type="match status" value="1"/>
</dbReference>
<comment type="caution">
    <text evidence="2">The sequence shown here is derived from an EMBL/GenBank/DDBJ whole genome shotgun (WGS) entry which is preliminary data.</text>
</comment>
<gene>
    <name evidence="2" type="ORF">C7K55_07280</name>
</gene>
<sequence length="130" mass="13791">MTPRVEAWIRQAQNDLEAARLTAGQGFHAQACYLAGQAAEKALKALLLAAGITPPYSHSLEKLVELLQQQGLDLPALAELHLKALTRMNSASRYPQGDEAPADLFDANDSTAALGTAEAVVRISAAQLQA</sequence>
<name>A0A2P7MVB6_9CYAN</name>
<dbReference type="OrthoDB" id="559759at2"/>
<protein>
    <submittedName>
        <fullName evidence="2">HEPN domain-containing protein</fullName>
    </submittedName>
</protein>
<dbReference type="PROSITE" id="PS50910">
    <property type="entry name" value="HEPN"/>
    <property type="match status" value="1"/>
</dbReference>
<feature type="domain" description="HEPN" evidence="1">
    <location>
        <begin position="9"/>
        <end position="120"/>
    </location>
</feature>
<dbReference type="Gene3D" id="1.20.120.330">
    <property type="entry name" value="Nucleotidyltransferases domain 2"/>
    <property type="match status" value="1"/>
</dbReference>
<evidence type="ECO:0000313" key="2">
    <source>
        <dbReference type="EMBL" id="PSJ05141.1"/>
    </source>
</evidence>
<dbReference type="EMBL" id="PXXO01000007">
    <property type="protein sequence ID" value="PSJ05141.1"/>
    <property type="molecule type" value="Genomic_DNA"/>
</dbReference>
<organism evidence="2 3">
    <name type="scientific">Cyanobium usitatum str. Tous</name>
    <dbReference type="NCBI Taxonomy" id="2116684"/>
    <lineage>
        <taxon>Bacteria</taxon>
        <taxon>Bacillati</taxon>
        <taxon>Cyanobacteriota</taxon>
        <taxon>Cyanophyceae</taxon>
        <taxon>Synechococcales</taxon>
        <taxon>Prochlorococcaceae</taxon>
        <taxon>Cyanobium</taxon>
    </lineage>
</organism>
<dbReference type="RefSeq" id="WP_106502765.1">
    <property type="nucleotide sequence ID" value="NZ_PXXO01000007.1"/>
</dbReference>
<evidence type="ECO:0000259" key="1">
    <source>
        <dbReference type="PROSITE" id="PS50910"/>
    </source>
</evidence>